<dbReference type="AlphaFoldDB" id="A0AAD6TNB1"/>
<proteinExistence type="predicted"/>
<organism evidence="1 2">
    <name type="scientific">Mycena belliarum</name>
    <dbReference type="NCBI Taxonomy" id="1033014"/>
    <lineage>
        <taxon>Eukaryota</taxon>
        <taxon>Fungi</taxon>
        <taxon>Dikarya</taxon>
        <taxon>Basidiomycota</taxon>
        <taxon>Agaricomycotina</taxon>
        <taxon>Agaricomycetes</taxon>
        <taxon>Agaricomycetidae</taxon>
        <taxon>Agaricales</taxon>
        <taxon>Marasmiineae</taxon>
        <taxon>Mycenaceae</taxon>
        <taxon>Mycena</taxon>
    </lineage>
</organism>
<gene>
    <name evidence="1" type="ORF">B0H15DRAFT_807898</name>
</gene>
<dbReference type="EMBL" id="JARJCN010000234">
    <property type="protein sequence ID" value="KAJ7062415.1"/>
    <property type="molecule type" value="Genomic_DNA"/>
</dbReference>
<keyword evidence="2" id="KW-1185">Reference proteome</keyword>
<sequence>MLHEERPIYTFVPYRATPQINIIQNDGSSLTAAFAGPANAPRAVGARMHAPATIGINGHRRKIAKIAARLQARLDARPDPDAQLLARLNGRDAVHSSQAMLHSTRSIWTSVASTITEPYGALYASGCAPIMAWECGNGPPSAGQACPEPKSDPISFYPINLHTLMGDLSQHFRQIWVEMSLDNFPTKMKVFKHTNLTTDLILIRIPAESFAECSYTCPLQGYQLKNSQ</sequence>
<name>A0AAD6TNB1_9AGAR</name>
<comment type="caution">
    <text evidence="1">The sequence shown here is derived from an EMBL/GenBank/DDBJ whole genome shotgun (WGS) entry which is preliminary data.</text>
</comment>
<reference evidence="1" key="1">
    <citation type="submission" date="2023-03" db="EMBL/GenBank/DDBJ databases">
        <title>Massive genome expansion in bonnet fungi (Mycena s.s.) driven by repeated elements and novel gene families across ecological guilds.</title>
        <authorList>
            <consortium name="Lawrence Berkeley National Laboratory"/>
            <person name="Harder C.B."/>
            <person name="Miyauchi S."/>
            <person name="Viragh M."/>
            <person name="Kuo A."/>
            <person name="Thoen E."/>
            <person name="Andreopoulos B."/>
            <person name="Lu D."/>
            <person name="Skrede I."/>
            <person name="Drula E."/>
            <person name="Henrissat B."/>
            <person name="Morin E."/>
            <person name="Kohler A."/>
            <person name="Barry K."/>
            <person name="LaButti K."/>
            <person name="Morin E."/>
            <person name="Salamov A."/>
            <person name="Lipzen A."/>
            <person name="Mereny Z."/>
            <person name="Hegedus B."/>
            <person name="Baldrian P."/>
            <person name="Stursova M."/>
            <person name="Weitz H."/>
            <person name="Taylor A."/>
            <person name="Grigoriev I.V."/>
            <person name="Nagy L.G."/>
            <person name="Martin F."/>
            <person name="Kauserud H."/>
        </authorList>
    </citation>
    <scope>NUCLEOTIDE SEQUENCE</scope>
    <source>
        <strain evidence="1">CBHHK173m</strain>
    </source>
</reference>
<accession>A0AAD6TNB1</accession>
<dbReference type="Proteomes" id="UP001222325">
    <property type="component" value="Unassembled WGS sequence"/>
</dbReference>
<protein>
    <submittedName>
        <fullName evidence="1">Uncharacterized protein</fullName>
    </submittedName>
</protein>
<evidence type="ECO:0000313" key="1">
    <source>
        <dbReference type="EMBL" id="KAJ7062415.1"/>
    </source>
</evidence>
<evidence type="ECO:0000313" key="2">
    <source>
        <dbReference type="Proteomes" id="UP001222325"/>
    </source>
</evidence>